<evidence type="ECO:0000256" key="1">
    <source>
        <dbReference type="SAM" id="MobiDB-lite"/>
    </source>
</evidence>
<reference evidence="3" key="3">
    <citation type="submission" date="2016-06" db="UniProtKB">
        <authorList>
            <consortium name="WormBaseParasite"/>
        </authorList>
    </citation>
    <scope>IDENTIFICATION</scope>
</reference>
<feature type="region of interest" description="Disordered" evidence="1">
    <location>
        <begin position="1"/>
        <end position="43"/>
    </location>
</feature>
<reference evidence="2" key="2">
    <citation type="submission" date="2014-05" db="EMBL/GenBank/DDBJ databases">
        <title>The genome and life-stage specific transcriptomes of Globodera pallida elucidate key aspects of plant parasitism by a cyst nematode.</title>
        <authorList>
            <person name="Cotton J.A."/>
            <person name="Lilley C.J."/>
            <person name="Jones L.M."/>
            <person name="Kikuchi T."/>
            <person name="Reid A.J."/>
            <person name="Thorpe P."/>
            <person name="Tsai I.J."/>
            <person name="Beasley H."/>
            <person name="Blok V."/>
            <person name="Cock P.J.A."/>
            <person name="Van den Akker S.E."/>
            <person name="Holroyd N."/>
            <person name="Hunt M."/>
            <person name="Mantelin S."/>
            <person name="Naghra H."/>
            <person name="Pain A."/>
            <person name="Palomares-Rius J.E."/>
            <person name="Zarowiecki M."/>
            <person name="Berriman M."/>
            <person name="Jones J.T."/>
            <person name="Urwin P.E."/>
        </authorList>
    </citation>
    <scope>NUCLEOTIDE SEQUENCE [LARGE SCALE GENOMIC DNA]</scope>
    <source>
        <strain evidence="2">Lindley</strain>
    </source>
</reference>
<protein>
    <submittedName>
        <fullName evidence="3">Uncharacterized protein</fullName>
    </submittedName>
</protein>
<dbReference type="AlphaFoldDB" id="A0A183BL19"/>
<proteinExistence type="predicted"/>
<name>A0A183BL19_GLOPA</name>
<evidence type="ECO:0000313" key="3">
    <source>
        <dbReference type="WBParaSite" id="GPLIN_000130100"/>
    </source>
</evidence>
<organism evidence="2 3">
    <name type="scientific">Globodera pallida</name>
    <name type="common">Potato cyst nematode worm</name>
    <name type="synonym">Heterodera pallida</name>
    <dbReference type="NCBI Taxonomy" id="36090"/>
    <lineage>
        <taxon>Eukaryota</taxon>
        <taxon>Metazoa</taxon>
        <taxon>Ecdysozoa</taxon>
        <taxon>Nematoda</taxon>
        <taxon>Chromadorea</taxon>
        <taxon>Rhabditida</taxon>
        <taxon>Tylenchina</taxon>
        <taxon>Tylenchomorpha</taxon>
        <taxon>Tylenchoidea</taxon>
        <taxon>Heteroderidae</taxon>
        <taxon>Heteroderinae</taxon>
        <taxon>Globodera</taxon>
    </lineage>
</organism>
<feature type="compositionally biased region" description="Polar residues" evidence="1">
    <location>
        <begin position="1"/>
        <end position="10"/>
    </location>
</feature>
<evidence type="ECO:0000313" key="2">
    <source>
        <dbReference type="Proteomes" id="UP000050741"/>
    </source>
</evidence>
<accession>A0A183BL19</accession>
<keyword evidence="2" id="KW-1185">Reference proteome</keyword>
<dbReference type="Proteomes" id="UP000050741">
    <property type="component" value="Unassembled WGS sequence"/>
</dbReference>
<dbReference type="WBParaSite" id="GPLIN_000130100">
    <property type="protein sequence ID" value="GPLIN_000130100"/>
    <property type="gene ID" value="GPLIN_000130100"/>
</dbReference>
<reference evidence="2" key="1">
    <citation type="submission" date="2013-12" db="EMBL/GenBank/DDBJ databases">
        <authorList>
            <person name="Aslett M."/>
        </authorList>
    </citation>
    <scope>NUCLEOTIDE SEQUENCE [LARGE SCALE GENOMIC DNA]</scope>
    <source>
        <strain evidence="2">Lindley</strain>
    </source>
</reference>
<sequence length="99" mass="11510">MTILTKSVVSANAEMNHHRAEDDQSNPGPRPQAGRPSIRPLPLPRARQLKTGLIRQSWSWKWLSLLQRFLQWMPVVLRGLLLLSDVRWDVLRNQYKQGC</sequence>